<dbReference type="AlphaFoldDB" id="A0A8J3ZX46"/>
<dbReference type="PANTHER" id="PTHR35807">
    <property type="entry name" value="TRANSCRIPTIONAL REGULATOR REDD-RELATED"/>
    <property type="match status" value="1"/>
</dbReference>
<keyword evidence="2" id="KW-0805">Transcription regulation</keyword>
<feature type="domain" description="Bacterial transcriptional activator" evidence="6">
    <location>
        <begin position="97"/>
        <end position="241"/>
    </location>
</feature>
<dbReference type="InterPro" id="IPR036388">
    <property type="entry name" value="WH-like_DNA-bd_sf"/>
</dbReference>
<evidence type="ECO:0000256" key="4">
    <source>
        <dbReference type="ARBA" id="ARBA00023163"/>
    </source>
</evidence>
<dbReference type="Gene3D" id="1.10.10.10">
    <property type="entry name" value="Winged helix-like DNA-binding domain superfamily/Winged helix DNA-binding domain"/>
    <property type="match status" value="1"/>
</dbReference>
<evidence type="ECO:0000256" key="2">
    <source>
        <dbReference type="ARBA" id="ARBA00023015"/>
    </source>
</evidence>
<dbReference type="InterPro" id="IPR051677">
    <property type="entry name" value="AfsR-DnrI-RedD_regulator"/>
</dbReference>
<dbReference type="InterPro" id="IPR011990">
    <property type="entry name" value="TPR-like_helical_dom_sf"/>
</dbReference>
<protein>
    <recommendedName>
        <fullName evidence="9">Transcriptional regulator, SARP family</fullName>
    </recommendedName>
</protein>
<reference evidence="7" key="1">
    <citation type="submission" date="2021-01" db="EMBL/GenBank/DDBJ databases">
        <title>Whole genome shotgun sequence of Virgisporangium ochraceum NBRC 16418.</title>
        <authorList>
            <person name="Komaki H."/>
            <person name="Tamura T."/>
        </authorList>
    </citation>
    <scope>NUCLEOTIDE SEQUENCE</scope>
    <source>
        <strain evidence="7">NBRC 16418</strain>
    </source>
</reference>
<proteinExistence type="inferred from homology"/>
<evidence type="ECO:0000313" key="7">
    <source>
        <dbReference type="EMBL" id="GIJ71732.1"/>
    </source>
</evidence>
<dbReference type="InterPro" id="IPR016032">
    <property type="entry name" value="Sig_transdc_resp-reg_C-effctor"/>
</dbReference>
<organism evidence="7 8">
    <name type="scientific">Virgisporangium ochraceum</name>
    <dbReference type="NCBI Taxonomy" id="65505"/>
    <lineage>
        <taxon>Bacteria</taxon>
        <taxon>Bacillati</taxon>
        <taxon>Actinomycetota</taxon>
        <taxon>Actinomycetes</taxon>
        <taxon>Micromonosporales</taxon>
        <taxon>Micromonosporaceae</taxon>
        <taxon>Virgisporangium</taxon>
    </lineage>
</organism>
<keyword evidence="3" id="KW-0238">DNA-binding</keyword>
<dbReference type="GO" id="GO:0003677">
    <property type="term" value="F:DNA binding"/>
    <property type="evidence" value="ECO:0007669"/>
    <property type="project" value="UniProtKB-KW"/>
</dbReference>
<comment type="caution">
    <text evidence="7">The sequence shown here is derived from an EMBL/GenBank/DDBJ whole genome shotgun (WGS) entry which is preliminary data.</text>
</comment>
<evidence type="ECO:0000256" key="1">
    <source>
        <dbReference type="ARBA" id="ARBA00005820"/>
    </source>
</evidence>
<dbReference type="SMART" id="SM00862">
    <property type="entry name" value="Trans_reg_C"/>
    <property type="match status" value="1"/>
</dbReference>
<keyword evidence="4" id="KW-0804">Transcription</keyword>
<dbReference type="SUPFAM" id="SSF46894">
    <property type="entry name" value="C-terminal effector domain of the bipartite response regulators"/>
    <property type="match status" value="1"/>
</dbReference>
<gene>
    <name evidence="7" type="ORF">Voc01_066490</name>
</gene>
<dbReference type="InterPro" id="IPR001867">
    <property type="entry name" value="OmpR/PhoB-type_DNA-bd"/>
</dbReference>
<dbReference type="Pfam" id="PF03704">
    <property type="entry name" value="BTAD"/>
    <property type="match status" value="1"/>
</dbReference>
<sequence>MSETEFRVLGPIEALRRGRRVPLAGPKRRTVLAALLLGRGRMVPVHRMVRLLWGDEPPASAGTQVRKQISALRAEFGADRVQTWRDGYGLRTEPGELDLDRFDAAAGRGRELLGAGRAEPAAEALRSAVDLWRGPALADGTDPLIRAEADHLEELRLAAVADRLRAELDLGRHAELVGELTGLVRRYPLREALRGQLMLALHRSGRTADGLRVYREGRAELAAQLALEPGRDLRRLHRAMLADDPALAAPSAPRVGTVPDGHGSRARPAARHLQVLPQLCELIVLSAGDPSLHRSIPRVKSAQ</sequence>
<dbReference type="RefSeq" id="WP_203931605.1">
    <property type="nucleotide sequence ID" value="NZ_BOPH01000089.1"/>
</dbReference>
<dbReference type="SUPFAM" id="SSF48452">
    <property type="entry name" value="TPR-like"/>
    <property type="match status" value="1"/>
</dbReference>
<feature type="domain" description="OmpR/PhoB-type" evidence="5">
    <location>
        <begin position="18"/>
        <end position="90"/>
    </location>
</feature>
<evidence type="ECO:0000259" key="5">
    <source>
        <dbReference type="SMART" id="SM00862"/>
    </source>
</evidence>
<accession>A0A8J3ZX46</accession>
<dbReference type="SMART" id="SM01043">
    <property type="entry name" value="BTAD"/>
    <property type="match status" value="1"/>
</dbReference>
<comment type="similarity">
    <text evidence="1">Belongs to the AfsR/DnrI/RedD regulatory family.</text>
</comment>
<dbReference type="GO" id="GO:0006355">
    <property type="term" value="P:regulation of DNA-templated transcription"/>
    <property type="evidence" value="ECO:0007669"/>
    <property type="project" value="InterPro"/>
</dbReference>
<dbReference type="Gene3D" id="1.25.40.10">
    <property type="entry name" value="Tetratricopeptide repeat domain"/>
    <property type="match status" value="1"/>
</dbReference>
<dbReference type="CDD" id="cd15831">
    <property type="entry name" value="BTAD"/>
    <property type="match status" value="1"/>
</dbReference>
<dbReference type="EMBL" id="BOPH01000089">
    <property type="protein sequence ID" value="GIJ71732.1"/>
    <property type="molecule type" value="Genomic_DNA"/>
</dbReference>
<dbReference type="GO" id="GO:0000160">
    <property type="term" value="P:phosphorelay signal transduction system"/>
    <property type="evidence" value="ECO:0007669"/>
    <property type="project" value="InterPro"/>
</dbReference>
<name>A0A8J3ZX46_9ACTN</name>
<keyword evidence="8" id="KW-1185">Reference proteome</keyword>
<evidence type="ECO:0008006" key="9">
    <source>
        <dbReference type="Google" id="ProtNLM"/>
    </source>
</evidence>
<dbReference type="InterPro" id="IPR005158">
    <property type="entry name" value="BTAD"/>
</dbReference>
<evidence type="ECO:0000256" key="3">
    <source>
        <dbReference type="ARBA" id="ARBA00023125"/>
    </source>
</evidence>
<evidence type="ECO:0000259" key="6">
    <source>
        <dbReference type="SMART" id="SM01043"/>
    </source>
</evidence>
<dbReference type="Proteomes" id="UP000635606">
    <property type="component" value="Unassembled WGS sequence"/>
</dbReference>
<evidence type="ECO:0000313" key="8">
    <source>
        <dbReference type="Proteomes" id="UP000635606"/>
    </source>
</evidence>
<dbReference type="PANTHER" id="PTHR35807:SF1">
    <property type="entry name" value="TRANSCRIPTIONAL REGULATOR REDD"/>
    <property type="match status" value="1"/>
</dbReference>